<feature type="compositionally biased region" description="Acidic residues" evidence="1">
    <location>
        <begin position="32"/>
        <end position="46"/>
    </location>
</feature>
<name>A0A452R8U4_URSAM</name>
<keyword evidence="3" id="KW-1185">Reference proteome</keyword>
<dbReference type="Proteomes" id="UP000291022">
    <property type="component" value="Unassembled WGS sequence"/>
</dbReference>
<dbReference type="InterPro" id="IPR028260">
    <property type="entry name" value="FAM177"/>
</dbReference>
<dbReference type="PANTHER" id="PTHR31206">
    <property type="entry name" value="LP10445P"/>
    <property type="match status" value="1"/>
</dbReference>
<evidence type="ECO:0000313" key="3">
    <source>
        <dbReference type="Proteomes" id="UP000291022"/>
    </source>
</evidence>
<feature type="region of interest" description="Disordered" evidence="1">
    <location>
        <begin position="1"/>
        <end position="61"/>
    </location>
</feature>
<dbReference type="Pfam" id="PF14774">
    <property type="entry name" value="FAM177"/>
    <property type="match status" value="1"/>
</dbReference>
<dbReference type="AlphaFoldDB" id="A0A452R8U4"/>
<evidence type="ECO:0000256" key="1">
    <source>
        <dbReference type="SAM" id="MobiDB-lite"/>
    </source>
</evidence>
<evidence type="ECO:0000313" key="2">
    <source>
        <dbReference type="Ensembl" id="ENSUAMP00000015099.1"/>
    </source>
</evidence>
<evidence type="ECO:0008006" key="4">
    <source>
        <dbReference type="Google" id="ProtNLM"/>
    </source>
</evidence>
<proteinExistence type="predicted"/>
<protein>
    <recommendedName>
        <fullName evidence="4">Family with sequence similarity 177 member B</fullName>
    </recommendedName>
</protein>
<reference evidence="2" key="3">
    <citation type="submission" date="2025-09" db="UniProtKB">
        <authorList>
            <consortium name="Ensembl"/>
        </authorList>
    </citation>
    <scope>IDENTIFICATION</scope>
</reference>
<accession>A0A452R8U4</accession>
<feature type="compositionally biased region" description="Basic and acidic residues" evidence="1">
    <location>
        <begin position="1"/>
        <end position="15"/>
    </location>
</feature>
<reference evidence="3" key="1">
    <citation type="submission" date="2016-06" db="EMBL/GenBank/DDBJ databases">
        <title>De novo assembly and RNA-Seq shows season-dependent expression and editing in black bear kidneys.</title>
        <authorList>
            <person name="Korstanje R."/>
            <person name="Srivastava A."/>
            <person name="Sarsani V.K."/>
            <person name="Sheehan S.M."/>
            <person name="Seger R.L."/>
            <person name="Barter M.E."/>
            <person name="Lindqvist C."/>
            <person name="Brody L.C."/>
            <person name="Mullikin J.C."/>
        </authorList>
    </citation>
    <scope>NUCLEOTIDE SEQUENCE [LARGE SCALE GENOMIC DNA]</scope>
</reference>
<dbReference type="Ensembl" id="ENSUAMT00000016931.1">
    <property type="protein sequence ID" value="ENSUAMP00000015099.1"/>
    <property type="gene ID" value="ENSUAMG00000012119.1"/>
</dbReference>
<reference evidence="2" key="2">
    <citation type="submission" date="2025-08" db="UniProtKB">
        <authorList>
            <consortium name="Ensembl"/>
        </authorList>
    </citation>
    <scope>IDENTIFICATION</scope>
</reference>
<sequence>MEKDNFQESELEKSGSPKRTTPKRIIHFIDGDIMEEYTTEEEEEEEKKEQKTNSTHDPSTLSWGPYLWFWAGQIASTSFSSKYCPGYLFIYLFCPKYSRIDLQTLRVRVSNSLFHSTASWRRDNSVTSRSCFNIPEGIEPHIFRQTLPSLSNRF</sequence>
<dbReference type="STRING" id="9643.ENSUAMP00000015099"/>
<dbReference type="PANTHER" id="PTHR31206:SF9">
    <property type="entry name" value="PROTEIN FAM177B"/>
    <property type="match status" value="1"/>
</dbReference>
<organism evidence="2 3">
    <name type="scientific">Ursus americanus</name>
    <name type="common">American black bear</name>
    <name type="synonym">Euarctos americanus</name>
    <dbReference type="NCBI Taxonomy" id="9643"/>
    <lineage>
        <taxon>Eukaryota</taxon>
        <taxon>Metazoa</taxon>
        <taxon>Chordata</taxon>
        <taxon>Craniata</taxon>
        <taxon>Vertebrata</taxon>
        <taxon>Euteleostomi</taxon>
        <taxon>Mammalia</taxon>
        <taxon>Eutheria</taxon>
        <taxon>Laurasiatheria</taxon>
        <taxon>Carnivora</taxon>
        <taxon>Caniformia</taxon>
        <taxon>Ursidae</taxon>
        <taxon>Ursus</taxon>
    </lineage>
</organism>
<dbReference type="GeneTree" id="ENSGT00390000016736"/>